<feature type="transmembrane region" description="Helical" evidence="1">
    <location>
        <begin position="35"/>
        <end position="56"/>
    </location>
</feature>
<gene>
    <name evidence="2" type="ORF">TZ00_02085</name>
</gene>
<organism evidence="2 3">
    <name type="scientific">Agreia bicolorata</name>
    <dbReference type="NCBI Taxonomy" id="110935"/>
    <lineage>
        <taxon>Bacteria</taxon>
        <taxon>Bacillati</taxon>
        <taxon>Actinomycetota</taxon>
        <taxon>Actinomycetes</taxon>
        <taxon>Micrococcales</taxon>
        <taxon>Microbacteriaceae</taxon>
        <taxon>Agreia</taxon>
    </lineage>
</organism>
<evidence type="ECO:0000313" key="2">
    <source>
        <dbReference type="EMBL" id="KJC65624.1"/>
    </source>
</evidence>
<protein>
    <submittedName>
        <fullName evidence="2">Uncharacterized protein</fullName>
    </submittedName>
</protein>
<evidence type="ECO:0000313" key="3">
    <source>
        <dbReference type="Proteomes" id="UP000032503"/>
    </source>
</evidence>
<keyword evidence="1" id="KW-1133">Transmembrane helix</keyword>
<dbReference type="EMBL" id="JYFC01000001">
    <property type="protein sequence ID" value="KJC65624.1"/>
    <property type="molecule type" value="Genomic_DNA"/>
</dbReference>
<comment type="caution">
    <text evidence="2">The sequence shown here is derived from an EMBL/GenBank/DDBJ whole genome shotgun (WGS) entry which is preliminary data.</text>
</comment>
<proteinExistence type="predicted"/>
<keyword evidence="3" id="KW-1185">Reference proteome</keyword>
<dbReference type="Proteomes" id="UP000032503">
    <property type="component" value="Unassembled WGS sequence"/>
</dbReference>
<dbReference type="RefSeq" id="WP_044438872.1">
    <property type="nucleotide sequence ID" value="NZ_JYFC01000001.1"/>
</dbReference>
<keyword evidence="1" id="KW-0812">Transmembrane</keyword>
<name>A0ABR5CJ68_9MICO</name>
<accession>A0ABR5CJ68</accession>
<keyword evidence="1" id="KW-0472">Membrane</keyword>
<sequence>MTCNSIVDCLSQILAVVSQSERATEFETTTKLADIAVAAASVIVAALAVVVSITIVGRDNRLARRKERDQIRERLRVWFAGLSRSADKKTKESHRRLDSRIKEDVNPLRNQDVFELMHWAESMHTLTQEREDNDPDEHDRMHAERMYAKWIFRDALAVWVLHPRVGRMKMRSLRKRGYSVLEDLEIPDSKQTADSMRPYEPSV</sequence>
<reference evidence="2 3" key="1">
    <citation type="journal article" date="2001" name="Int. J. Syst. Evol. Microbiol.">
        <title>Agreia bicolorata gen. nov., sp. nov., to accommodate actinobacteria isolated from narrow reed grass infected by the nematode Heteroanguina graminophila.</title>
        <authorList>
            <person name="Evtushenko L.I."/>
            <person name="Dorofeeva L.V."/>
            <person name="Dobrovolskaya T.G."/>
            <person name="Streshinskaya G.M."/>
            <person name="Subbotin S.A."/>
            <person name="Tiedje J.M."/>
        </authorList>
    </citation>
    <scope>NUCLEOTIDE SEQUENCE [LARGE SCALE GENOMIC DNA]</scope>
    <source>
        <strain evidence="2 3">VKM Ac-1804</strain>
    </source>
</reference>
<evidence type="ECO:0000256" key="1">
    <source>
        <dbReference type="SAM" id="Phobius"/>
    </source>
</evidence>